<feature type="transmembrane region" description="Helical" evidence="1">
    <location>
        <begin position="186"/>
        <end position="205"/>
    </location>
</feature>
<feature type="transmembrane region" description="Helical" evidence="1">
    <location>
        <begin position="79"/>
        <end position="96"/>
    </location>
</feature>
<keyword evidence="1" id="KW-0472">Membrane</keyword>
<dbReference type="AlphaFoldDB" id="A0A315ZKM8"/>
<feature type="transmembrane region" description="Helical" evidence="1">
    <location>
        <begin position="339"/>
        <end position="360"/>
    </location>
</feature>
<evidence type="ECO:0000256" key="1">
    <source>
        <dbReference type="SAM" id="Phobius"/>
    </source>
</evidence>
<evidence type="ECO:0008006" key="4">
    <source>
        <dbReference type="Google" id="ProtNLM"/>
    </source>
</evidence>
<sequence>MTALLVASTAVCLLFVVGTARVGFSGMAAVCGAVSLLSLFGSPVLPESLRFICVYGALAVLLFGLCLSRERSSRDTRKWLISLVLLVFLLLLSTAFQNPAAVIYYICLFGVYVLGALHGARMKFQELQGLKMFALCAGFVQTLLAGYEALGNPPLIGGYGRYADGTSVLLENPLLPFDSFRVTGSLGHPIPFSLAVLLCLAVLHTSNAPVRRPSLKFFLTVWFATFLVLSGTRSAVLCLLVLGLLKGITRVGAWPTRIVYILASTAGISILANILGRASSNIERTGSYTNRSAALQAVPGLLDRPFLQTLIGNGLGSEDYLRSIGLLQRNGFNVVDNQWVTTLASGGIACLLILALILALKTLSSQGVVATVVLAFLYMGFVFDFLRWPSVSLYLFVFVSLSVQANHPPGQGPMPRSLV</sequence>
<feature type="transmembrane region" description="Helical" evidence="1">
    <location>
        <begin position="217"/>
        <end position="245"/>
    </location>
</feature>
<evidence type="ECO:0000313" key="2">
    <source>
        <dbReference type="EMBL" id="PWJ45809.1"/>
    </source>
</evidence>
<protein>
    <recommendedName>
        <fullName evidence="4">O-antigen ligase-like membrane protein</fullName>
    </recommendedName>
</protein>
<feature type="transmembrane region" description="Helical" evidence="1">
    <location>
        <begin position="257"/>
        <end position="275"/>
    </location>
</feature>
<keyword evidence="1" id="KW-1133">Transmembrane helix</keyword>
<feature type="transmembrane region" description="Helical" evidence="1">
    <location>
        <begin position="366"/>
        <end position="386"/>
    </location>
</feature>
<dbReference type="Proteomes" id="UP000245469">
    <property type="component" value="Unassembled WGS sequence"/>
</dbReference>
<feature type="transmembrane region" description="Helical" evidence="1">
    <location>
        <begin position="49"/>
        <end position="67"/>
    </location>
</feature>
<keyword evidence="1" id="KW-0812">Transmembrane</keyword>
<evidence type="ECO:0000313" key="3">
    <source>
        <dbReference type="Proteomes" id="UP000245469"/>
    </source>
</evidence>
<comment type="caution">
    <text evidence="2">The sequence shown here is derived from an EMBL/GenBank/DDBJ whole genome shotgun (WGS) entry which is preliminary data.</text>
</comment>
<gene>
    <name evidence="2" type="ORF">BXY45_1507</name>
</gene>
<reference evidence="2 3" key="1">
    <citation type="submission" date="2018-03" db="EMBL/GenBank/DDBJ databases">
        <title>Genomic Encyclopedia of Archaeal and Bacterial Type Strains, Phase II (KMG-II): from individual species to whole genera.</title>
        <authorList>
            <person name="Goeker M."/>
        </authorList>
    </citation>
    <scope>NUCLEOTIDE SEQUENCE [LARGE SCALE GENOMIC DNA]</scope>
    <source>
        <strain evidence="2 3">DSM 44889</strain>
    </source>
</reference>
<name>A0A315ZKM8_9ACTN</name>
<organism evidence="2 3">
    <name type="scientific">Quadrisphaera granulorum</name>
    <dbReference type="NCBI Taxonomy" id="317664"/>
    <lineage>
        <taxon>Bacteria</taxon>
        <taxon>Bacillati</taxon>
        <taxon>Actinomycetota</taxon>
        <taxon>Actinomycetes</taxon>
        <taxon>Kineosporiales</taxon>
        <taxon>Kineosporiaceae</taxon>
        <taxon>Quadrisphaera</taxon>
    </lineage>
</organism>
<accession>A0A315ZKM8</accession>
<dbReference type="EMBL" id="QGDQ01000050">
    <property type="protein sequence ID" value="PWJ45809.1"/>
    <property type="molecule type" value="Genomic_DNA"/>
</dbReference>
<feature type="transmembrane region" description="Helical" evidence="1">
    <location>
        <begin position="102"/>
        <end position="120"/>
    </location>
</feature>
<keyword evidence="3" id="KW-1185">Reference proteome</keyword>
<proteinExistence type="predicted"/>